<evidence type="ECO:0000313" key="8">
    <source>
        <dbReference type="Proteomes" id="UP001596028"/>
    </source>
</evidence>
<accession>A0ABV9FFU2</accession>
<keyword evidence="5" id="KW-0813">Transport</keyword>
<dbReference type="Pfam" id="PF01061">
    <property type="entry name" value="ABC2_membrane"/>
    <property type="match status" value="1"/>
</dbReference>
<dbReference type="InterPro" id="IPR013525">
    <property type="entry name" value="ABC2_TM"/>
</dbReference>
<dbReference type="InterPro" id="IPR047817">
    <property type="entry name" value="ABC2_TM_bact-type"/>
</dbReference>
<evidence type="ECO:0000313" key="7">
    <source>
        <dbReference type="EMBL" id="MFC4600813.1"/>
    </source>
</evidence>
<dbReference type="PANTHER" id="PTHR43229:SF2">
    <property type="entry name" value="NODULATION PROTEIN J"/>
    <property type="match status" value="1"/>
</dbReference>
<dbReference type="Proteomes" id="UP001596028">
    <property type="component" value="Unassembled WGS sequence"/>
</dbReference>
<feature type="transmembrane region" description="Helical" evidence="5">
    <location>
        <begin position="43"/>
        <end position="67"/>
    </location>
</feature>
<evidence type="ECO:0000256" key="3">
    <source>
        <dbReference type="ARBA" id="ARBA00022989"/>
    </source>
</evidence>
<keyword evidence="5" id="KW-1003">Cell membrane</keyword>
<evidence type="ECO:0000256" key="1">
    <source>
        <dbReference type="ARBA" id="ARBA00004141"/>
    </source>
</evidence>
<feature type="transmembrane region" description="Helical" evidence="5">
    <location>
        <begin position="79"/>
        <end position="100"/>
    </location>
</feature>
<gene>
    <name evidence="7" type="ORF">ACFO3S_21390</name>
</gene>
<feature type="transmembrane region" description="Helical" evidence="5">
    <location>
        <begin position="190"/>
        <end position="209"/>
    </location>
</feature>
<name>A0ABV9FFU2_9BACL</name>
<comment type="subcellular location">
    <subcellularLocation>
        <location evidence="5">Cell membrane</location>
        <topology evidence="5">Multi-pass membrane protein</topology>
    </subcellularLocation>
    <subcellularLocation>
        <location evidence="1">Membrane</location>
        <topology evidence="1">Multi-pass membrane protein</topology>
    </subcellularLocation>
</comment>
<evidence type="ECO:0000256" key="2">
    <source>
        <dbReference type="ARBA" id="ARBA00022692"/>
    </source>
</evidence>
<dbReference type="RefSeq" id="WP_378100238.1">
    <property type="nucleotide sequence ID" value="NZ_JBHSEP010000019.1"/>
</dbReference>
<evidence type="ECO:0000256" key="5">
    <source>
        <dbReference type="RuleBase" id="RU361157"/>
    </source>
</evidence>
<keyword evidence="4 5" id="KW-0472">Membrane</keyword>
<feature type="transmembrane region" description="Helical" evidence="5">
    <location>
        <begin position="156"/>
        <end position="183"/>
    </location>
</feature>
<comment type="caution">
    <text evidence="7">The sequence shown here is derived from an EMBL/GenBank/DDBJ whole genome shotgun (WGS) entry which is preliminary data.</text>
</comment>
<dbReference type="PIRSF" id="PIRSF006648">
    <property type="entry name" value="DrrB"/>
    <property type="match status" value="1"/>
</dbReference>
<dbReference type="EMBL" id="JBHSEP010000019">
    <property type="protein sequence ID" value="MFC4600813.1"/>
    <property type="molecule type" value="Genomic_DNA"/>
</dbReference>
<organism evidence="7 8">
    <name type="scientific">Cohnella hongkongensis</name>
    <dbReference type="NCBI Taxonomy" id="178337"/>
    <lineage>
        <taxon>Bacteria</taxon>
        <taxon>Bacillati</taxon>
        <taxon>Bacillota</taxon>
        <taxon>Bacilli</taxon>
        <taxon>Bacillales</taxon>
        <taxon>Paenibacillaceae</taxon>
        <taxon>Cohnella</taxon>
    </lineage>
</organism>
<keyword evidence="8" id="KW-1185">Reference proteome</keyword>
<feature type="transmembrane region" description="Helical" evidence="5">
    <location>
        <begin position="247"/>
        <end position="269"/>
    </location>
</feature>
<dbReference type="InterPro" id="IPR051784">
    <property type="entry name" value="Nod_factor_ABC_transporter"/>
</dbReference>
<sequence length="275" mass="30168">MNTGANSKLLQALSMGNRPDRPSALQAVRTFTWRSMRSTVNQLPYLAIDVVIFPVIFLLIFTFMFGGAISGSTGNYLQFLLPGMLVYTVTTMTVYIGITIKTDMERGVFNRFRTLPFWQPAAIIGSMLTNLLSYAAALATTIAIGLLLGFRPEAGWLGSLLAMLFVMLYAFSVSWIFACIGIVARKTESITSMTYIVLYPLMFTSNVFADTSTMPEWLGRIVAYNPISLASAAARGLMHGAASFQDLFAALAGMLLIGVVFAPLAFHLYRRKTAQ</sequence>
<keyword evidence="3 5" id="KW-1133">Transmembrane helix</keyword>
<feature type="domain" description="ABC transmembrane type-2" evidence="6">
    <location>
        <begin position="45"/>
        <end position="272"/>
    </location>
</feature>
<evidence type="ECO:0000256" key="4">
    <source>
        <dbReference type="ARBA" id="ARBA00023136"/>
    </source>
</evidence>
<dbReference type="InterPro" id="IPR000412">
    <property type="entry name" value="ABC_2_transport"/>
</dbReference>
<dbReference type="PROSITE" id="PS51012">
    <property type="entry name" value="ABC_TM2"/>
    <property type="match status" value="1"/>
</dbReference>
<protein>
    <recommendedName>
        <fullName evidence="5">Transport permease protein</fullName>
    </recommendedName>
</protein>
<keyword evidence="2 5" id="KW-0812">Transmembrane</keyword>
<comment type="similarity">
    <text evidence="5">Belongs to the ABC-2 integral membrane protein family.</text>
</comment>
<evidence type="ECO:0000259" key="6">
    <source>
        <dbReference type="PROSITE" id="PS51012"/>
    </source>
</evidence>
<feature type="transmembrane region" description="Helical" evidence="5">
    <location>
        <begin position="121"/>
        <end position="150"/>
    </location>
</feature>
<proteinExistence type="inferred from homology"/>
<reference evidence="8" key="1">
    <citation type="journal article" date="2019" name="Int. J. Syst. Evol. Microbiol.">
        <title>The Global Catalogue of Microorganisms (GCM) 10K type strain sequencing project: providing services to taxonomists for standard genome sequencing and annotation.</title>
        <authorList>
            <consortium name="The Broad Institute Genomics Platform"/>
            <consortium name="The Broad Institute Genome Sequencing Center for Infectious Disease"/>
            <person name="Wu L."/>
            <person name="Ma J."/>
        </authorList>
    </citation>
    <scope>NUCLEOTIDE SEQUENCE [LARGE SCALE GENOMIC DNA]</scope>
    <source>
        <strain evidence="8">CCUG 49571</strain>
    </source>
</reference>
<dbReference type="PANTHER" id="PTHR43229">
    <property type="entry name" value="NODULATION PROTEIN J"/>
    <property type="match status" value="1"/>
</dbReference>